<dbReference type="PANTHER" id="PTHR35446">
    <property type="entry name" value="SI:CH211-175M2.5"/>
    <property type="match status" value="1"/>
</dbReference>
<feature type="domain" description="Carboxymuconolactone decarboxylase-like" evidence="1">
    <location>
        <begin position="86"/>
        <end position="133"/>
    </location>
</feature>
<dbReference type="SUPFAM" id="SSF69118">
    <property type="entry name" value="AhpD-like"/>
    <property type="match status" value="1"/>
</dbReference>
<comment type="caution">
    <text evidence="2">The sequence shown here is derived from an EMBL/GenBank/DDBJ whole genome shotgun (WGS) entry which is preliminary data.</text>
</comment>
<evidence type="ECO:0000259" key="1">
    <source>
        <dbReference type="Pfam" id="PF02627"/>
    </source>
</evidence>
<dbReference type="Gene3D" id="1.20.1290.10">
    <property type="entry name" value="AhpD-like"/>
    <property type="match status" value="1"/>
</dbReference>
<dbReference type="Proteomes" id="UP001634394">
    <property type="component" value="Unassembled WGS sequence"/>
</dbReference>
<dbReference type="NCBIfam" id="TIGR00778">
    <property type="entry name" value="ahpD_dom"/>
    <property type="match status" value="1"/>
</dbReference>
<dbReference type="EMBL" id="JBJQND010000007">
    <property type="protein sequence ID" value="KAL3870351.1"/>
    <property type="molecule type" value="Genomic_DNA"/>
</dbReference>
<proteinExistence type="predicted"/>
<dbReference type="Gene3D" id="1.20.5.810">
    <property type="entry name" value="AhpD-like"/>
    <property type="match status" value="1"/>
</dbReference>
<keyword evidence="3" id="KW-1185">Reference proteome</keyword>
<dbReference type="Pfam" id="PF02627">
    <property type="entry name" value="CMD"/>
    <property type="match status" value="1"/>
</dbReference>
<organism evidence="2 3">
    <name type="scientific">Sinanodonta woodiana</name>
    <name type="common">Chinese pond mussel</name>
    <name type="synonym">Anodonta woodiana</name>
    <dbReference type="NCBI Taxonomy" id="1069815"/>
    <lineage>
        <taxon>Eukaryota</taxon>
        <taxon>Metazoa</taxon>
        <taxon>Spiralia</taxon>
        <taxon>Lophotrochozoa</taxon>
        <taxon>Mollusca</taxon>
        <taxon>Bivalvia</taxon>
        <taxon>Autobranchia</taxon>
        <taxon>Heteroconchia</taxon>
        <taxon>Palaeoheterodonta</taxon>
        <taxon>Unionida</taxon>
        <taxon>Unionoidea</taxon>
        <taxon>Unionidae</taxon>
        <taxon>Unioninae</taxon>
        <taxon>Sinanodonta</taxon>
    </lineage>
</organism>
<dbReference type="InterPro" id="IPR004675">
    <property type="entry name" value="AhpD_core"/>
</dbReference>
<dbReference type="InterPro" id="IPR003779">
    <property type="entry name" value="CMD-like"/>
</dbReference>
<dbReference type="InterPro" id="IPR029032">
    <property type="entry name" value="AhpD-like"/>
</dbReference>
<dbReference type="AlphaFoldDB" id="A0ABD3W8X2"/>
<evidence type="ECO:0000313" key="3">
    <source>
        <dbReference type="Proteomes" id="UP001634394"/>
    </source>
</evidence>
<dbReference type="EMBL" id="JBJQND010000007">
    <property type="protein sequence ID" value="KAL3870349.1"/>
    <property type="molecule type" value="Genomic_DNA"/>
</dbReference>
<reference evidence="2 3" key="1">
    <citation type="submission" date="2024-11" db="EMBL/GenBank/DDBJ databases">
        <title>Chromosome-level genome assembly of the freshwater bivalve Anodonta woodiana.</title>
        <authorList>
            <person name="Chen X."/>
        </authorList>
    </citation>
    <scope>NUCLEOTIDE SEQUENCE [LARGE SCALE GENOMIC DNA]</scope>
    <source>
        <strain evidence="2">MN2024</strain>
        <tissue evidence="2">Gills</tissue>
    </source>
</reference>
<sequence length="235" mass="27119">MLRNVSTLLSRRIVQDRNCMDLMKCVKGRRLYAGIHTSSKRRSDDLFRFPPTPLNSLPDDLQSYLKPIEEKTGFLPNVFKAMSHHPDELRAFINYYDIVMSERGSLTKAEKEMIIVATSAENNCQYCIIAHGALHRIFSKNPHLADQLAINWRTADIDDRQRSILDFAIDLCHCQPLCEEKFKNLEKHGLSREDAWDIGAVVALFALSNRMAYLTNMKPNKEFYLMGRVPKNKTK</sequence>
<evidence type="ECO:0000313" key="2">
    <source>
        <dbReference type="EMBL" id="KAL3870349.1"/>
    </source>
</evidence>
<accession>A0ABD3W8X2</accession>
<dbReference type="EMBL" id="JBJQND010000007">
    <property type="protein sequence ID" value="KAL3870350.1"/>
    <property type="molecule type" value="Genomic_DNA"/>
</dbReference>
<name>A0ABD3W8X2_SINWO</name>
<dbReference type="NCBIfam" id="TIGR01926">
    <property type="entry name" value="peroxid_rel"/>
    <property type="match status" value="1"/>
</dbReference>
<protein>
    <recommendedName>
        <fullName evidence="1">Carboxymuconolactone decarboxylase-like domain-containing protein</fullName>
    </recommendedName>
</protein>
<dbReference type="InterPro" id="IPR010195">
    <property type="entry name" value="Uncharacterised_peroxidase-rel"/>
</dbReference>
<gene>
    <name evidence="2" type="ORF">ACJMK2_038421</name>
</gene>
<dbReference type="PANTHER" id="PTHR35446:SF2">
    <property type="entry name" value="CARBOXYMUCONOLACTONE DECARBOXYLASE-LIKE DOMAIN-CONTAINING PROTEIN"/>
    <property type="match status" value="1"/>
</dbReference>